<reference evidence="2" key="1">
    <citation type="journal article" date="2014" name="Front. Microbiol.">
        <title>High frequency of phylogenetically diverse reductive dehalogenase-homologous genes in deep subseafloor sedimentary metagenomes.</title>
        <authorList>
            <person name="Kawai M."/>
            <person name="Futagami T."/>
            <person name="Toyoda A."/>
            <person name="Takaki Y."/>
            <person name="Nishi S."/>
            <person name="Hori S."/>
            <person name="Arai W."/>
            <person name="Tsubouchi T."/>
            <person name="Morono Y."/>
            <person name="Uchiyama I."/>
            <person name="Ito T."/>
            <person name="Fujiyama A."/>
            <person name="Inagaki F."/>
            <person name="Takami H."/>
        </authorList>
    </citation>
    <scope>NUCLEOTIDE SEQUENCE</scope>
    <source>
        <strain evidence="2">Expedition CK06-06</strain>
    </source>
</reference>
<dbReference type="AlphaFoldDB" id="X1HTX6"/>
<organism evidence="2">
    <name type="scientific">marine sediment metagenome</name>
    <dbReference type="NCBI Taxonomy" id="412755"/>
    <lineage>
        <taxon>unclassified sequences</taxon>
        <taxon>metagenomes</taxon>
        <taxon>ecological metagenomes</taxon>
    </lineage>
</organism>
<keyword evidence="1" id="KW-0812">Transmembrane</keyword>
<gene>
    <name evidence="2" type="ORF">S03H2_33091</name>
</gene>
<accession>X1HTX6</accession>
<feature type="non-terminal residue" evidence="2">
    <location>
        <position position="181"/>
    </location>
</feature>
<sequence length="181" mass="19611">MNRKKPAFAIPLAMLAVIILSVIGVGFLSLGMHGRLFAVRTASDIAARCAADAALTKAVFEMNKKLKVTPWDDNSLPKATDEMLPNSDATFSYTITGDIDSDYIVECIGKSGLAEKRITFNLELQGPFEPPILTRQTILLKSGTLVEGYNSLDPWDTNIQVEIGTNSILPDSIILNNGVIV</sequence>
<evidence type="ECO:0000256" key="1">
    <source>
        <dbReference type="SAM" id="Phobius"/>
    </source>
</evidence>
<feature type="transmembrane region" description="Helical" evidence="1">
    <location>
        <begin position="6"/>
        <end position="30"/>
    </location>
</feature>
<keyword evidence="1" id="KW-1133">Transmembrane helix</keyword>
<keyword evidence="1" id="KW-0472">Membrane</keyword>
<evidence type="ECO:0000313" key="2">
    <source>
        <dbReference type="EMBL" id="GAH60490.1"/>
    </source>
</evidence>
<proteinExistence type="predicted"/>
<comment type="caution">
    <text evidence="2">The sequence shown here is derived from an EMBL/GenBank/DDBJ whole genome shotgun (WGS) entry which is preliminary data.</text>
</comment>
<protein>
    <submittedName>
        <fullName evidence="2">Uncharacterized protein</fullName>
    </submittedName>
</protein>
<name>X1HTX6_9ZZZZ</name>
<dbReference type="EMBL" id="BARU01020130">
    <property type="protein sequence ID" value="GAH60490.1"/>
    <property type="molecule type" value="Genomic_DNA"/>
</dbReference>